<evidence type="ECO:0000313" key="3">
    <source>
        <dbReference type="Proteomes" id="UP000515873"/>
    </source>
</evidence>
<feature type="signal peptide" evidence="1">
    <location>
        <begin position="1"/>
        <end position="23"/>
    </location>
</feature>
<proteinExistence type="predicted"/>
<keyword evidence="1" id="KW-0732">Signal</keyword>
<gene>
    <name evidence="2" type="ORF">H8F01_07815</name>
</gene>
<keyword evidence="3" id="KW-1185">Reference proteome</keyword>
<dbReference type="EMBL" id="CP060412">
    <property type="protein sequence ID" value="QNK03005.1"/>
    <property type="molecule type" value="Genomic_DNA"/>
</dbReference>
<feature type="chain" id="PRO_5028951162" evidence="1">
    <location>
        <begin position="24"/>
        <end position="286"/>
    </location>
</feature>
<accession>A0A7G8Q897</accession>
<dbReference type="Proteomes" id="UP000515873">
    <property type="component" value="Chromosome"/>
</dbReference>
<reference evidence="2 3" key="1">
    <citation type="submission" date="2020-08" db="EMBL/GenBank/DDBJ databases">
        <title>Dyella sp. G9 isolated from forest soil.</title>
        <authorList>
            <person name="Fu J."/>
            <person name="Qiu L."/>
        </authorList>
    </citation>
    <scope>NUCLEOTIDE SEQUENCE [LARGE SCALE GENOMIC DNA]</scope>
    <source>
        <strain evidence="2 3">G9</strain>
    </source>
</reference>
<dbReference type="PROSITE" id="PS51257">
    <property type="entry name" value="PROKAR_LIPOPROTEIN"/>
    <property type="match status" value="1"/>
</dbReference>
<sequence length="286" mass="30744">MKRISMVWMSGWLLACMAGIAQAGTAQDVRKTAEAGMVVTGTVEVNPDGSLHGYALDTPEKLPPSVVDVVGKTVNAWVFHLSGPSQDVVKTKMNLRVVAKPVGDGQFAVAVQGASFGTPGELGYQVSGKDRSPPAYPREAINARVSGTVYLVLRIGRDGTVQEAIAEQVNLDQYDREAGMVRYRKLLADASLAAARQWTFNLPTKGPEVDNPYWVARVPVNFNLRAWGAPPARHDYGQWDAYIPGPRQTPPWIGKALANESPDAVVGDGLRTGEQRLQLVTPVGGA</sequence>
<dbReference type="AlphaFoldDB" id="A0A7G8Q897"/>
<evidence type="ECO:0000256" key="1">
    <source>
        <dbReference type="SAM" id="SignalP"/>
    </source>
</evidence>
<dbReference type="SUPFAM" id="SSF74653">
    <property type="entry name" value="TolA/TonB C-terminal domain"/>
    <property type="match status" value="1"/>
</dbReference>
<evidence type="ECO:0000313" key="2">
    <source>
        <dbReference type="EMBL" id="QNK03005.1"/>
    </source>
</evidence>
<dbReference type="RefSeq" id="WP_187058432.1">
    <property type="nucleotide sequence ID" value="NZ_CP060412.1"/>
</dbReference>
<name>A0A7G8Q897_9GAMM</name>
<organism evidence="2 3">
    <name type="scientific">Dyella telluris</name>
    <dbReference type="NCBI Taxonomy" id="2763498"/>
    <lineage>
        <taxon>Bacteria</taxon>
        <taxon>Pseudomonadati</taxon>
        <taxon>Pseudomonadota</taxon>
        <taxon>Gammaproteobacteria</taxon>
        <taxon>Lysobacterales</taxon>
        <taxon>Rhodanobacteraceae</taxon>
        <taxon>Dyella</taxon>
    </lineage>
</organism>
<dbReference type="KEGG" id="dtl:H8F01_07815"/>
<protein>
    <submittedName>
        <fullName evidence="2">Energy transducer TonB</fullName>
    </submittedName>
</protein>
<dbReference type="Gene3D" id="3.30.1150.10">
    <property type="match status" value="1"/>
</dbReference>